<evidence type="ECO:0000256" key="3">
    <source>
        <dbReference type="SAM" id="MobiDB-lite"/>
    </source>
</evidence>
<protein>
    <submittedName>
        <fullName evidence="5">P-type conjugative transfer protein TrbG</fullName>
    </submittedName>
</protein>
<dbReference type="OrthoDB" id="9815808at2"/>
<evidence type="ECO:0000313" key="6">
    <source>
        <dbReference type="Proteomes" id="UP000319148"/>
    </source>
</evidence>
<sequence length="323" mass="36835">MSSRAIILLAPLVLLLAACSGHKKNFAPDLSDDFVRAERLEEPPAEVRIVEVPKPLPLPGQLKKLPEENTDTTEGRMPSTSEVREKAVWSPEQGNYLNAIQVYPFVEGALYQLYASPGHVTDIALEPGEQLVSVSAGDTVRWVIGDTVSGAGEGAQVHLLIKPVQKELETNLVITTDRRSYYLDLKSFEETYMTAMRWTYPQTEIRALTRLNERSRNSAVIDKGLQLEDLDFSYSIQGDEPDWRPLRAFDDGRKIYIEFPATIDRREAPPLFVLGRKDEVELVNYRMRGNYYIVDRLFARAELRLGTDPQTRVQIVHHRRRRQ</sequence>
<dbReference type="InterPro" id="IPR033645">
    <property type="entry name" value="VirB9/CagX/TrbG_C"/>
</dbReference>
<gene>
    <name evidence="5" type="primary">trbG</name>
    <name evidence="5" type="ORF">FIV46_10940</name>
</gene>
<comment type="similarity">
    <text evidence="1">Belongs to the TrbG/VirB9 family.</text>
</comment>
<keyword evidence="2 4" id="KW-0732">Signal</keyword>
<dbReference type="Gene3D" id="2.60.40.2500">
    <property type="match status" value="1"/>
</dbReference>
<feature type="region of interest" description="Disordered" evidence="3">
    <location>
        <begin position="60"/>
        <end position="85"/>
    </location>
</feature>
<dbReference type="PROSITE" id="PS51257">
    <property type="entry name" value="PROKAR_LIPOPROTEIN"/>
    <property type="match status" value="1"/>
</dbReference>
<dbReference type="AlphaFoldDB" id="A0A501PH75"/>
<reference evidence="6" key="1">
    <citation type="submission" date="2019-06" db="EMBL/GenBank/DDBJ databases">
        <title>The complete genome of Emcibacter congregatus ZYLT.</title>
        <authorList>
            <person name="Zhao Z."/>
        </authorList>
    </citation>
    <scope>NUCLEOTIDE SEQUENCE [LARGE SCALE GENOMIC DNA]</scope>
    <source>
        <strain evidence="6">MCCC 1A06723</strain>
    </source>
</reference>
<dbReference type="InterPro" id="IPR014142">
    <property type="entry name" value="TrbG_Ti"/>
</dbReference>
<dbReference type="Proteomes" id="UP000319148">
    <property type="component" value="Unassembled WGS sequence"/>
</dbReference>
<organism evidence="5 6">
    <name type="scientific">Emcibacter nanhaiensis</name>
    <dbReference type="NCBI Taxonomy" id="1505037"/>
    <lineage>
        <taxon>Bacteria</taxon>
        <taxon>Pseudomonadati</taxon>
        <taxon>Pseudomonadota</taxon>
        <taxon>Alphaproteobacteria</taxon>
        <taxon>Emcibacterales</taxon>
        <taxon>Emcibacteraceae</taxon>
        <taxon>Emcibacter</taxon>
    </lineage>
</organism>
<dbReference type="InterPro" id="IPR010258">
    <property type="entry name" value="Conjugal_tfr_TrbG/VirB9/CagX"/>
</dbReference>
<feature type="signal peptide" evidence="4">
    <location>
        <begin position="1"/>
        <end position="23"/>
    </location>
</feature>
<keyword evidence="6" id="KW-1185">Reference proteome</keyword>
<evidence type="ECO:0000256" key="4">
    <source>
        <dbReference type="SAM" id="SignalP"/>
    </source>
</evidence>
<dbReference type="Pfam" id="PF03524">
    <property type="entry name" value="CagX"/>
    <property type="match status" value="1"/>
</dbReference>
<accession>A0A501PH75</accession>
<dbReference type="NCBIfam" id="TIGR02775">
    <property type="entry name" value="TrbG_Ti"/>
    <property type="match status" value="1"/>
</dbReference>
<dbReference type="EMBL" id="VFIY01000014">
    <property type="protein sequence ID" value="TPD59304.1"/>
    <property type="molecule type" value="Genomic_DNA"/>
</dbReference>
<evidence type="ECO:0000256" key="1">
    <source>
        <dbReference type="ARBA" id="ARBA00006135"/>
    </source>
</evidence>
<dbReference type="RefSeq" id="WP_139940968.1">
    <property type="nucleotide sequence ID" value="NZ_JBHSYP010000006.1"/>
</dbReference>
<evidence type="ECO:0000256" key="2">
    <source>
        <dbReference type="ARBA" id="ARBA00022729"/>
    </source>
</evidence>
<comment type="caution">
    <text evidence="5">The sequence shown here is derived from an EMBL/GenBank/DDBJ whole genome shotgun (WGS) entry which is preliminary data.</text>
</comment>
<feature type="chain" id="PRO_5021315793" evidence="4">
    <location>
        <begin position="24"/>
        <end position="323"/>
    </location>
</feature>
<evidence type="ECO:0000313" key="5">
    <source>
        <dbReference type="EMBL" id="TPD59304.1"/>
    </source>
</evidence>
<dbReference type="InterPro" id="IPR038161">
    <property type="entry name" value="VirB9/CagX/TrbG_C_sf"/>
</dbReference>
<name>A0A501PH75_9PROT</name>
<dbReference type="CDD" id="cd06911">
    <property type="entry name" value="VirB9_CagX_TrbG"/>
    <property type="match status" value="1"/>
</dbReference>
<proteinExistence type="inferred from homology"/>